<dbReference type="AlphaFoldDB" id="A0A420J8N5"/>
<organism evidence="2 3">
    <name type="scientific">Golovinomyces cichoracearum</name>
    <dbReference type="NCBI Taxonomy" id="62708"/>
    <lineage>
        <taxon>Eukaryota</taxon>
        <taxon>Fungi</taxon>
        <taxon>Dikarya</taxon>
        <taxon>Ascomycota</taxon>
        <taxon>Pezizomycotina</taxon>
        <taxon>Leotiomycetes</taxon>
        <taxon>Erysiphales</taxon>
        <taxon>Erysiphaceae</taxon>
        <taxon>Golovinomyces</taxon>
    </lineage>
</organism>
<dbReference type="EMBL" id="MCBQ01001679">
    <property type="protein sequence ID" value="RKF83126.1"/>
    <property type="molecule type" value="Genomic_DNA"/>
</dbReference>
<keyword evidence="3" id="KW-1185">Reference proteome</keyword>
<protein>
    <submittedName>
        <fullName evidence="2">Uncharacterized protein</fullName>
    </submittedName>
</protein>
<evidence type="ECO:0000313" key="2">
    <source>
        <dbReference type="EMBL" id="RKF83126.1"/>
    </source>
</evidence>
<reference evidence="2 3" key="1">
    <citation type="journal article" date="2018" name="BMC Genomics">
        <title>Comparative genome analyses reveal sequence features reflecting distinct modes of host-adaptation between dicot and monocot powdery mildew.</title>
        <authorList>
            <person name="Wu Y."/>
            <person name="Ma X."/>
            <person name="Pan Z."/>
            <person name="Kale S.D."/>
            <person name="Song Y."/>
            <person name="King H."/>
            <person name="Zhang Q."/>
            <person name="Presley C."/>
            <person name="Deng X."/>
            <person name="Wei C.I."/>
            <person name="Xiao S."/>
        </authorList>
    </citation>
    <scope>NUCLEOTIDE SEQUENCE [LARGE SCALE GENOMIC DNA]</scope>
    <source>
        <strain evidence="2">UMSG3</strain>
    </source>
</reference>
<proteinExistence type="predicted"/>
<gene>
    <name evidence="2" type="ORF">GcM3_016025</name>
</gene>
<feature type="region of interest" description="Disordered" evidence="1">
    <location>
        <begin position="86"/>
        <end position="121"/>
    </location>
</feature>
<dbReference type="Proteomes" id="UP000283383">
    <property type="component" value="Unassembled WGS sequence"/>
</dbReference>
<evidence type="ECO:0000313" key="3">
    <source>
        <dbReference type="Proteomes" id="UP000283383"/>
    </source>
</evidence>
<comment type="caution">
    <text evidence="2">The sequence shown here is derived from an EMBL/GenBank/DDBJ whole genome shotgun (WGS) entry which is preliminary data.</text>
</comment>
<evidence type="ECO:0000256" key="1">
    <source>
        <dbReference type="SAM" id="MobiDB-lite"/>
    </source>
</evidence>
<name>A0A420J8N5_9PEZI</name>
<sequence length="121" mass="13897">MHSTAIIIEHIDSFKRSGLEAADISGWFGDSFQAWTVEDFGKCAYNNLTQLRKILREKGVYVNTGRTKPEVIEALMAAIKEEIPWPTPYLKSDSQPSEPREEKQPQRQLSFQPKRKDVEDT</sequence>
<accession>A0A420J8N5</accession>